<name>A0AAJ8BX17_ASPNG</name>
<proteinExistence type="predicted"/>
<dbReference type="RefSeq" id="XP_059604106.1">
    <property type="nucleotide sequence ID" value="XM_059749134.1"/>
</dbReference>
<dbReference type="KEGG" id="ang:An08g06510"/>
<evidence type="ECO:0000256" key="1">
    <source>
        <dbReference type="SAM" id="MobiDB-lite"/>
    </source>
</evidence>
<accession>A0AAJ8BX17</accession>
<dbReference type="AlphaFoldDB" id="A0AAJ8BX17"/>
<evidence type="ECO:0000313" key="2">
    <source>
        <dbReference type="RefSeq" id="XP_059604106.1"/>
    </source>
</evidence>
<feature type="compositionally biased region" description="Gly residues" evidence="1">
    <location>
        <begin position="1"/>
        <end position="12"/>
    </location>
</feature>
<dbReference type="VEuPathDB" id="FungiDB:An08g06510"/>
<reference evidence="2" key="2">
    <citation type="submission" date="2025-08" db="UniProtKB">
        <authorList>
            <consortium name="RefSeq"/>
        </authorList>
    </citation>
    <scope>IDENTIFICATION</scope>
</reference>
<protein>
    <submittedName>
        <fullName evidence="2">Uncharacterized protein</fullName>
    </submittedName>
</protein>
<organism evidence="2">
    <name type="scientific">Aspergillus niger</name>
    <dbReference type="NCBI Taxonomy" id="5061"/>
    <lineage>
        <taxon>Eukaryota</taxon>
        <taxon>Fungi</taxon>
        <taxon>Dikarya</taxon>
        <taxon>Ascomycota</taxon>
        <taxon>Pezizomycotina</taxon>
        <taxon>Eurotiomycetes</taxon>
        <taxon>Eurotiomycetidae</taxon>
        <taxon>Eurotiales</taxon>
        <taxon>Aspergillaceae</taxon>
        <taxon>Aspergillus</taxon>
        <taxon>Aspergillus subgen. Circumdati</taxon>
    </lineage>
</organism>
<sequence length="207" mass="23047">MTAICDGGGGPPLLGQIPEKTSPGTSRLNWPYLNRRPIRNANRGIEISLVSLLATFSLLQYIDTKLINLASQPAIPAMVDTSRHPRRGKAMQLKHPAWESETTKNRSLPNLVIMVAYFKKSWIRYGAWSTYKRQVTRRIAYNSNAIQLPSTSHAYYDRKDVSASPCRGLDNSITSNHPRSLTYSFSWEETGDPELVGAPIEGGADDN</sequence>
<dbReference type="GeneID" id="84591715"/>
<reference evidence="2" key="1">
    <citation type="submission" date="2025-02" db="EMBL/GenBank/DDBJ databases">
        <authorList>
            <consortium name="NCBI Genome Project"/>
        </authorList>
    </citation>
    <scope>NUCLEOTIDE SEQUENCE</scope>
</reference>
<gene>
    <name evidence="2" type="ORF">An08g06510</name>
</gene>
<feature type="region of interest" description="Disordered" evidence="1">
    <location>
        <begin position="1"/>
        <end position="22"/>
    </location>
</feature>